<dbReference type="Proteomes" id="UP000719766">
    <property type="component" value="Unassembled WGS sequence"/>
</dbReference>
<feature type="non-terminal residue" evidence="3">
    <location>
        <position position="1"/>
    </location>
</feature>
<proteinExistence type="predicted"/>
<comment type="caution">
    <text evidence="3">The sequence shown here is derived from an EMBL/GenBank/DDBJ whole genome shotgun (WGS) entry which is preliminary data.</text>
</comment>
<protein>
    <recommendedName>
        <fullName evidence="2">DUF6535 domain-containing protein</fullName>
    </recommendedName>
</protein>
<keyword evidence="1" id="KW-0812">Transmembrane</keyword>
<gene>
    <name evidence="3" type="ORF">HD556DRAFT_1294003</name>
</gene>
<feature type="domain" description="DUF6535" evidence="2">
    <location>
        <begin position="31"/>
        <end position="114"/>
    </location>
</feature>
<reference evidence="3" key="1">
    <citation type="journal article" date="2020" name="New Phytol.">
        <title>Comparative genomics reveals dynamic genome evolution in host specialist ectomycorrhizal fungi.</title>
        <authorList>
            <person name="Lofgren L.A."/>
            <person name="Nguyen N.H."/>
            <person name="Vilgalys R."/>
            <person name="Ruytinx J."/>
            <person name="Liao H.L."/>
            <person name="Branco S."/>
            <person name="Kuo A."/>
            <person name="LaButti K."/>
            <person name="Lipzen A."/>
            <person name="Andreopoulos W."/>
            <person name="Pangilinan J."/>
            <person name="Riley R."/>
            <person name="Hundley H."/>
            <person name="Na H."/>
            <person name="Barry K."/>
            <person name="Grigoriev I.V."/>
            <person name="Stajich J.E."/>
            <person name="Kennedy P.G."/>
        </authorList>
    </citation>
    <scope>NUCLEOTIDE SEQUENCE</scope>
    <source>
        <strain evidence="3">S12</strain>
    </source>
</reference>
<dbReference type="GeneID" id="64593176"/>
<name>A0A9P7ANR8_9AGAM</name>
<evidence type="ECO:0000256" key="1">
    <source>
        <dbReference type="SAM" id="Phobius"/>
    </source>
</evidence>
<dbReference type="OrthoDB" id="3056321at2759"/>
<keyword evidence="4" id="KW-1185">Reference proteome</keyword>
<evidence type="ECO:0000313" key="3">
    <source>
        <dbReference type="EMBL" id="KAG1792034.1"/>
    </source>
</evidence>
<keyword evidence="1" id="KW-1133">Transmembrane helix</keyword>
<dbReference type="EMBL" id="JABBWE010000039">
    <property type="protein sequence ID" value="KAG1792034.1"/>
    <property type="molecule type" value="Genomic_DNA"/>
</dbReference>
<dbReference type="Pfam" id="PF20153">
    <property type="entry name" value="DUF6535"/>
    <property type="match status" value="1"/>
</dbReference>
<keyword evidence="1" id="KW-0472">Membrane</keyword>
<accession>A0A9P7ANR8</accession>
<evidence type="ECO:0000313" key="4">
    <source>
        <dbReference type="Proteomes" id="UP000719766"/>
    </source>
</evidence>
<evidence type="ECO:0000259" key="2">
    <source>
        <dbReference type="Pfam" id="PF20153"/>
    </source>
</evidence>
<feature type="transmembrane region" description="Helical" evidence="1">
    <location>
        <begin position="46"/>
        <end position="65"/>
    </location>
</feature>
<dbReference type="AlphaFoldDB" id="A0A9P7ANR8"/>
<organism evidence="3 4">
    <name type="scientific">Suillus plorans</name>
    <dbReference type="NCBI Taxonomy" id="116603"/>
    <lineage>
        <taxon>Eukaryota</taxon>
        <taxon>Fungi</taxon>
        <taxon>Dikarya</taxon>
        <taxon>Basidiomycota</taxon>
        <taxon>Agaricomycotina</taxon>
        <taxon>Agaricomycetes</taxon>
        <taxon>Agaricomycetidae</taxon>
        <taxon>Boletales</taxon>
        <taxon>Suillineae</taxon>
        <taxon>Suillaceae</taxon>
        <taxon>Suillus</taxon>
    </lineage>
</organism>
<sequence length="151" mass="16676">MSDTLEHILEVLRESTIAGEHGKDDKSKKISNEYDDDFLNRAQGDIFVILTFAGLLSTVIATFVIGMQPNPADTTNALLVQLIAITVNGSSAAHDISNLSSSMGYSSSTVWIHLYLPALQLQFYFVKKSAAEHSFWRRHSPQVLSVHLDPT</sequence>
<dbReference type="InterPro" id="IPR045338">
    <property type="entry name" value="DUF6535"/>
</dbReference>
<dbReference type="RefSeq" id="XP_041158733.1">
    <property type="nucleotide sequence ID" value="XM_041299412.1"/>
</dbReference>